<accession>A0A5C3F7T0</accession>
<evidence type="ECO:0000256" key="1">
    <source>
        <dbReference type="SAM" id="MobiDB-lite"/>
    </source>
</evidence>
<name>A0A5C3F7T0_9BASI</name>
<keyword evidence="2" id="KW-0732">Signal</keyword>
<dbReference type="EMBL" id="OOIP01000021">
    <property type="protein sequence ID" value="SPO40564.1"/>
    <property type="molecule type" value="Genomic_DNA"/>
</dbReference>
<reference evidence="3 4" key="1">
    <citation type="submission" date="2018-03" db="EMBL/GenBank/DDBJ databases">
        <authorList>
            <person name="Guldener U."/>
        </authorList>
    </citation>
    <scope>NUCLEOTIDE SEQUENCE [LARGE SCALE GENOMIC DNA]</scope>
    <source>
        <strain evidence="3 4">DAOM196992</strain>
    </source>
</reference>
<keyword evidence="4" id="KW-1185">Reference proteome</keyword>
<proteinExistence type="predicted"/>
<evidence type="ECO:0000313" key="4">
    <source>
        <dbReference type="Proteomes" id="UP000323386"/>
    </source>
</evidence>
<protein>
    <submittedName>
        <fullName evidence="3">Uncharacterized protein</fullName>
    </submittedName>
</protein>
<feature type="chain" id="PRO_5022685477" evidence="2">
    <location>
        <begin position="33"/>
        <end position="285"/>
    </location>
</feature>
<feature type="region of interest" description="Disordered" evidence="1">
    <location>
        <begin position="259"/>
        <end position="285"/>
    </location>
</feature>
<sequence length="285" mass="30573">MWPPLSPPSSSSWPLAAVTLLCFASTLILTHARAHAHALDSACSTPSIAGTAQPSLAYRLLSLPLFLGGAEAISTLAPSQVIRPSVSRTAAVPSSFVRWTDVSTGQGGGPPSNARIDIRSGIEASRLARSLVGRLSQVVRSGVVWCGPVWSVHRLAKRPAWQLEKSGENPREIHGRAGGEAARSLAWPASPAGWLYVCSQRSVSELGEELSERQAGRQNCETDADLLPCRRPGPPYLACWLAWSACLRWSGGRPALRSRLRDQHARPTARPSPVGVHRPAHHAPR</sequence>
<dbReference type="AlphaFoldDB" id="A0A5C3F7T0"/>
<evidence type="ECO:0000313" key="3">
    <source>
        <dbReference type="EMBL" id="SPO40564.1"/>
    </source>
</evidence>
<organism evidence="3 4">
    <name type="scientific">Pseudozyma flocculosa</name>
    <dbReference type="NCBI Taxonomy" id="84751"/>
    <lineage>
        <taxon>Eukaryota</taxon>
        <taxon>Fungi</taxon>
        <taxon>Dikarya</taxon>
        <taxon>Basidiomycota</taxon>
        <taxon>Ustilaginomycotina</taxon>
        <taxon>Ustilaginomycetes</taxon>
        <taxon>Ustilaginales</taxon>
        <taxon>Ustilaginaceae</taxon>
        <taxon>Pseudozyma</taxon>
    </lineage>
</organism>
<dbReference type="Proteomes" id="UP000323386">
    <property type="component" value="Unassembled WGS sequence"/>
</dbReference>
<gene>
    <name evidence="3" type="ORF">PSFLO_06046</name>
</gene>
<feature type="signal peptide" evidence="2">
    <location>
        <begin position="1"/>
        <end position="32"/>
    </location>
</feature>
<evidence type="ECO:0000256" key="2">
    <source>
        <dbReference type="SAM" id="SignalP"/>
    </source>
</evidence>